<protein>
    <recommendedName>
        <fullName evidence="13">TLC domain-containing protein</fullName>
    </recommendedName>
</protein>
<sequence length="224" mass="25617">MGLDGRPFTTLQSVILTSGPFLFLWSTLRGYVERHGPFSLAKSTTRFNSQIYSLCSLGLALLILNDVFHFQEYENIKGSHLAYIYHLSKFYEYIDVFNLVANGQSIGPHMAFHHITTPFLTYFRVLNASDWQLFAFLNCFHHFWMYAYFGGLSAFRSILPITGWVQLVGGIALDVFYLASNGWEGPESFNRSAAVVLLTGYSLLFYRELRAGSQQKSKMLKKKE</sequence>
<evidence type="ECO:0000256" key="10">
    <source>
        <dbReference type="SAM" id="Phobius"/>
    </source>
</evidence>
<dbReference type="GeneID" id="25329349"/>
<dbReference type="HOGENOM" id="CLU_092108_0_0_1"/>
<dbReference type="GO" id="GO:0016020">
    <property type="term" value="C:membrane"/>
    <property type="evidence" value="ECO:0007669"/>
    <property type="project" value="UniProtKB-SubCell"/>
</dbReference>
<feature type="transmembrane region" description="Helical" evidence="10">
    <location>
        <begin position="161"/>
        <end position="180"/>
    </location>
</feature>
<organism evidence="11 12">
    <name type="scientific">Exophiala xenobiotica</name>
    <dbReference type="NCBI Taxonomy" id="348802"/>
    <lineage>
        <taxon>Eukaryota</taxon>
        <taxon>Fungi</taxon>
        <taxon>Dikarya</taxon>
        <taxon>Ascomycota</taxon>
        <taxon>Pezizomycotina</taxon>
        <taxon>Eurotiomycetes</taxon>
        <taxon>Chaetothyriomycetidae</taxon>
        <taxon>Chaetothyriales</taxon>
        <taxon>Herpotrichiellaceae</taxon>
        <taxon>Exophiala</taxon>
    </lineage>
</organism>
<dbReference type="GO" id="GO:0006633">
    <property type="term" value="P:fatty acid biosynthetic process"/>
    <property type="evidence" value="ECO:0007669"/>
    <property type="project" value="UniProtKB-KW"/>
</dbReference>
<evidence type="ECO:0000256" key="7">
    <source>
        <dbReference type="ARBA" id="ARBA00023098"/>
    </source>
</evidence>
<keyword evidence="3" id="KW-0808">Transferase</keyword>
<dbReference type="EMBL" id="KN847320">
    <property type="protein sequence ID" value="KIW55134.1"/>
    <property type="molecule type" value="Genomic_DNA"/>
</dbReference>
<dbReference type="Proteomes" id="UP000054342">
    <property type="component" value="Unassembled WGS sequence"/>
</dbReference>
<keyword evidence="4 10" id="KW-0812">Transmembrane</keyword>
<keyword evidence="12" id="KW-1185">Reference proteome</keyword>
<comment type="subcellular location">
    <subcellularLocation>
        <location evidence="1">Membrane</location>
        <topology evidence="1">Multi-pass membrane protein</topology>
    </subcellularLocation>
</comment>
<dbReference type="Pfam" id="PF01151">
    <property type="entry name" value="ELO"/>
    <property type="match status" value="1"/>
</dbReference>
<evidence type="ECO:0008006" key="13">
    <source>
        <dbReference type="Google" id="ProtNLM"/>
    </source>
</evidence>
<evidence type="ECO:0000256" key="8">
    <source>
        <dbReference type="ARBA" id="ARBA00023136"/>
    </source>
</evidence>
<proteinExistence type="predicted"/>
<keyword evidence="5" id="KW-0276">Fatty acid metabolism</keyword>
<name>A0A0D2F5I6_9EURO</name>
<keyword evidence="2" id="KW-0444">Lipid biosynthesis</keyword>
<dbReference type="RefSeq" id="XP_013315718.1">
    <property type="nucleotide sequence ID" value="XM_013460264.1"/>
</dbReference>
<gene>
    <name evidence="11" type="ORF">PV05_07441</name>
</gene>
<keyword evidence="8 10" id="KW-0472">Membrane</keyword>
<dbReference type="GO" id="GO:0009922">
    <property type="term" value="F:fatty acid elongase activity"/>
    <property type="evidence" value="ECO:0007669"/>
    <property type="project" value="InterPro"/>
</dbReference>
<keyword evidence="7" id="KW-0443">Lipid metabolism</keyword>
<evidence type="ECO:0000256" key="1">
    <source>
        <dbReference type="ARBA" id="ARBA00004141"/>
    </source>
</evidence>
<feature type="transmembrane region" description="Helical" evidence="10">
    <location>
        <begin position="131"/>
        <end position="149"/>
    </location>
</feature>
<evidence type="ECO:0000256" key="9">
    <source>
        <dbReference type="ARBA" id="ARBA00023160"/>
    </source>
</evidence>
<feature type="transmembrane region" description="Helical" evidence="10">
    <location>
        <begin position="12"/>
        <end position="31"/>
    </location>
</feature>
<evidence type="ECO:0000256" key="2">
    <source>
        <dbReference type="ARBA" id="ARBA00022516"/>
    </source>
</evidence>
<keyword evidence="6 10" id="KW-1133">Transmembrane helix</keyword>
<dbReference type="InterPro" id="IPR002076">
    <property type="entry name" value="ELO_fam"/>
</dbReference>
<dbReference type="OrthoDB" id="434092at2759"/>
<feature type="transmembrane region" description="Helical" evidence="10">
    <location>
        <begin position="192"/>
        <end position="209"/>
    </location>
</feature>
<evidence type="ECO:0000256" key="4">
    <source>
        <dbReference type="ARBA" id="ARBA00022692"/>
    </source>
</evidence>
<accession>A0A0D2F5I6</accession>
<dbReference type="AlphaFoldDB" id="A0A0D2F5I6"/>
<reference evidence="11 12" key="1">
    <citation type="submission" date="2015-01" db="EMBL/GenBank/DDBJ databases">
        <title>The Genome Sequence of Exophiala xenobiotica CBS118157.</title>
        <authorList>
            <consortium name="The Broad Institute Genomics Platform"/>
            <person name="Cuomo C."/>
            <person name="de Hoog S."/>
            <person name="Gorbushina A."/>
            <person name="Stielow B."/>
            <person name="Teixiera M."/>
            <person name="Abouelleil A."/>
            <person name="Chapman S.B."/>
            <person name="Priest M."/>
            <person name="Young S.K."/>
            <person name="Wortman J."/>
            <person name="Nusbaum C."/>
            <person name="Birren B."/>
        </authorList>
    </citation>
    <scope>NUCLEOTIDE SEQUENCE [LARGE SCALE GENOMIC DNA]</scope>
    <source>
        <strain evidence="11 12">CBS 118157</strain>
    </source>
</reference>
<feature type="transmembrane region" description="Helical" evidence="10">
    <location>
        <begin position="51"/>
        <end position="70"/>
    </location>
</feature>
<evidence type="ECO:0000313" key="11">
    <source>
        <dbReference type="EMBL" id="KIW55134.1"/>
    </source>
</evidence>
<evidence type="ECO:0000256" key="5">
    <source>
        <dbReference type="ARBA" id="ARBA00022832"/>
    </source>
</evidence>
<evidence type="ECO:0000256" key="3">
    <source>
        <dbReference type="ARBA" id="ARBA00022679"/>
    </source>
</evidence>
<evidence type="ECO:0000256" key="6">
    <source>
        <dbReference type="ARBA" id="ARBA00022989"/>
    </source>
</evidence>
<keyword evidence="9" id="KW-0275">Fatty acid biosynthesis</keyword>
<evidence type="ECO:0000313" key="12">
    <source>
        <dbReference type="Proteomes" id="UP000054342"/>
    </source>
</evidence>